<dbReference type="InterPro" id="IPR038378">
    <property type="entry name" value="MHB_sf"/>
</dbReference>
<evidence type="ECO:0000313" key="4">
    <source>
        <dbReference type="EMBL" id="OBR99335.1"/>
    </source>
</evidence>
<name>A0A1A6BAM3_MYCGO</name>
<dbReference type="InterPro" id="IPR030937">
    <property type="entry name" value="Hemophore_Rv0203"/>
</dbReference>
<reference evidence="4 5" key="1">
    <citation type="submission" date="2016-06" db="EMBL/GenBank/DDBJ databases">
        <authorList>
            <person name="Kjaerup R.B."/>
            <person name="Dalgaard T.S."/>
            <person name="Juul-Madsen H.R."/>
        </authorList>
    </citation>
    <scope>NUCLEOTIDE SEQUENCE [LARGE SCALE GENOMIC DNA]</scope>
    <source>
        <strain evidence="4 5">1245752.6</strain>
    </source>
</reference>
<dbReference type="RefSeq" id="WP_065136277.1">
    <property type="nucleotide sequence ID" value="NZ_MAEM01000455.1"/>
</dbReference>
<evidence type="ECO:0000313" key="5">
    <source>
        <dbReference type="Proteomes" id="UP000093757"/>
    </source>
</evidence>
<dbReference type="NCBIfam" id="TIGR04530">
    <property type="entry name" value="hemophoreRv0203"/>
    <property type="match status" value="1"/>
</dbReference>
<dbReference type="OrthoDB" id="4753125at2"/>
<dbReference type="PROSITE" id="PS51318">
    <property type="entry name" value="TAT"/>
    <property type="match status" value="1"/>
</dbReference>
<dbReference type="NCBIfam" id="TIGR04529">
    <property type="entry name" value="MTB_hemophore"/>
    <property type="match status" value="1"/>
</dbReference>
<organism evidence="4 5">
    <name type="scientific">Mycobacterium gordonae</name>
    <dbReference type="NCBI Taxonomy" id="1778"/>
    <lineage>
        <taxon>Bacteria</taxon>
        <taxon>Bacillati</taxon>
        <taxon>Actinomycetota</taxon>
        <taxon>Actinomycetes</taxon>
        <taxon>Mycobacteriales</taxon>
        <taxon>Mycobacteriaceae</taxon>
        <taxon>Mycobacterium</taxon>
    </lineage>
</organism>
<feature type="domain" description="Haemophore haem-binding" evidence="3">
    <location>
        <begin position="38"/>
        <end position="115"/>
    </location>
</feature>
<feature type="chain" id="PRO_5008342700" evidence="2">
    <location>
        <begin position="33"/>
        <end position="167"/>
    </location>
</feature>
<evidence type="ECO:0000256" key="1">
    <source>
        <dbReference type="SAM" id="MobiDB-lite"/>
    </source>
</evidence>
<dbReference type="GO" id="GO:0020037">
    <property type="term" value="F:heme binding"/>
    <property type="evidence" value="ECO:0007669"/>
    <property type="project" value="InterPro"/>
</dbReference>
<dbReference type="InterPro" id="IPR006311">
    <property type="entry name" value="TAT_signal"/>
</dbReference>
<protein>
    <submittedName>
        <fullName evidence="4">Hemophore</fullName>
    </submittedName>
</protein>
<dbReference type="Proteomes" id="UP000093757">
    <property type="component" value="Unassembled WGS sequence"/>
</dbReference>
<dbReference type="EMBL" id="MAEM01000455">
    <property type="protein sequence ID" value="OBR99335.1"/>
    <property type="molecule type" value="Genomic_DNA"/>
</dbReference>
<evidence type="ECO:0000259" key="3">
    <source>
        <dbReference type="Pfam" id="PF16525"/>
    </source>
</evidence>
<dbReference type="InterPro" id="IPR032407">
    <property type="entry name" value="MHB"/>
</dbReference>
<feature type="region of interest" description="Disordered" evidence="1">
    <location>
        <begin position="145"/>
        <end position="167"/>
    </location>
</feature>
<dbReference type="AlphaFoldDB" id="A0A1A6BAM3"/>
<dbReference type="Gene3D" id="1.20.20.20">
    <property type="entry name" value="Haemophore, haem-binding domain"/>
    <property type="match status" value="1"/>
</dbReference>
<comment type="caution">
    <text evidence="4">The sequence shown here is derived from an EMBL/GenBank/DDBJ whole genome shotgun (WGS) entry which is preliminary data.</text>
</comment>
<accession>A0A1A6BAM3</accession>
<evidence type="ECO:0000256" key="2">
    <source>
        <dbReference type="SAM" id="SignalP"/>
    </source>
</evidence>
<keyword evidence="2" id="KW-0732">Signal</keyword>
<proteinExistence type="predicted"/>
<feature type="signal peptide" evidence="2">
    <location>
        <begin position="1"/>
        <end position="32"/>
    </location>
</feature>
<dbReference type="GO" id="GO:0015886">
    <property type="term" value="P:heme transport"/>
    <property type="evidence" value="ECO:0007669"/>
    <property type="project" value="InterPro"/>
</dbReference>
<dbReference type="Pfam" id="PF16525">
    <property type="entry name" value="MHB"/>
    <property type="match status" value="1"/>
</dbReference>
<gene>
    <name evidence="4" type="ORF">A9W98_30775</name>
</gene>
<sequence>MPSTPFLRRGLFALVAATGLSCAGSAVLGAPAATGSTDPCAASEVARTIGSVAKSTGDYLDSHPETNQVMTSALQQQAGPQSLGSVKAYFEANPKVALDMQGLANPLNKLGTQCKLPISLPQALSMVQAAQGGGLPGLPAVALPAAGTPAGQPNGTGPLPGPKPANG</sequence>